<evidence type="ECO:0000256" key="10">
    <source>
        <dbReference type="ARBA" id="ARBA00032062"/>
    </source>
</evidence>
<evidence type="ECO:0000256" key="2">
    <source>
        <dbReference type="ARBA" id="ARBA00004590"/>
    </source>
</evidence>
<keyword evidence="13" id="KW-1185">Reference proteome</keyword>
<keyword evidence="8" id="KW-1133">Transmembrane helix</keyword>
<keyword evidence="6" id="KW-0812">Transmembrane</keyword>
<evidence type="ECO:0000256" key="6">
    <source>
        <dbReference type="ARBA" id="ARBA00022692"/>
    </source>
</evidence>
<dbReference type="GO" id="GO:0004577">
    <property type="term" value="F:N-acetylglucosaminyldiphosphodolichol N-acetylglucosaminyltransferase activity"/>
    <property type="evidence" value="ECO:0007669"/>
    <property type="project" value="TreeGrafter"/>
</dbReference>
<dbReference type="PANTHER" id="PTHR12154">
    <property type="entry name" value="GLYCOSYL TRANSFERASE-RELATED"/>
    <property type="match status" value="1"/>
</dbReference>
<dbReference type="AlphaFoldDB" id="A0A3N4K298"/>
<proteinExistence type="inferred from homology"/>
<evidence type="ECO:0000256" key="4">
    <source>
        <dbReference type="ARBA" id="ARBA00011335"/>
    </source>
</evidence>
<evidence type="ECO:0000256" key="8">
    <source>
        <dbReference type="ARBA" id="ARBA00022989"/>
    </source>
</evidence>
<reference evidence="12 13" key="1">
    <citation type="journal article" date="2018" name="Nat. Ecol. Evol.">
        <title>Pezizomycetes genomes reveal the molecular basis of ectomycorrhizal truffle lifestyle.</title>
        <authorList>
            <person name="Murat C."/>
            <person name="Payen T."/>
            <person name="Noel B."/>
            <person name="Kuo A."/>
            <person name="Morin E."/>
            <person name="Chen J."/>
            <person name="Kohler A."/>
            <person name="Krizsan K."/>
            <person name="Balestrini R."/>
            <person name="Da Silva C."/>
            <person name="Montanini B."/>
            <person name="Hainaut M."/>
            <person name="Levati E."/>
            <person name="Barry K.W."/>
            <person name="Belfiori B."/>
            <person name="Cichocki N."/>
            <person name="Clum A."/>
            <person name="Dockter R.B."/>
            <person name="Fauchery L."/>
            <person name="Guy J."/>
            <person name="Iotti M."/>
            <person name="Le Tacon F."/>
            <person name="Lindquist E.A."/>
            <person name="Lipzen A."/>
            <person name="Malagnac F."/>
            <person name="Mello A."/>
            <person name="Molinier V."/>
            <person name="Miyauchi S."/>
            <person name="Poulain J."/>
            <person name="Riccioni C."/>
            <person name="Rubini A."/>
            <person name="Sitrit Y."/>
            <person name="Splivallo R."/>
            <person name="Traeger S."/>
            <person name="Wang M."/>
            <person name="Zifcakova L."/>
            <person name="Wipf D."/>
            <person name="Zambonelli A."/>
            <person name="Paolocci F."/>
            <person name="Nowrousian M."/>
            <person name="Ottonello S."/>
            <person name="Baldrian P."/>
            <person name="Spatafora J.W."/>
            <person name="Henrissat B."/>
            <person name="Nagy L.G."/>
            <person name="Aury J.M."/>
            <person name="Wincker P."/>
            <person name="Grigoriev I.V."/>
            <person name="Bonfante P."/>
            <person name="Martin F.M."/>
        </authorList>
    </citation>
    <scope>NUCLEOTIDE SEQUENCE [LARGE SCALE GENOMIC DNA]</scope>
    <source>
        <strain evidence="12 13">120613-1</strain>
    </source>
</reference>
<comment type="similarity">
    <text evidence="3 11">Belongs to the ALG14 family.</text>
</comment>
<evidence type="ECO:0000256" key="9">
    <source>
        <dbReference type="ARBA" id="ARBA00023136"/>
    </source>
</evidence>
<name>A0A3N4K298_9PEZI</name>
<dbReference type="Pfam" id="PF08660">
    <property type="entry name" value="Alg14"/>
    <property type="match status" value="1"/>
</dbReference>
<keyword evidence="7 11" id="KW-0256">Endoplasmic reticulum</keyword>
<evidence type="ECO:0000313" key="12">
    <source>
        <dbReference type="EMBL" id="RPB03489.1"/>
    </source>
</evidence>
<keyword evidence="9" id="KW-0472">Membrane</keyword>
<evidence type="ECO:0000256" key="11">
    <source>
        <dbReference type="RuleBase" id="RU362127"/>
    </source>
</evidence>
<dbReference type="Gene3D" id="3.40.50.2000">
    <property type="entry name" value="Glycogen Phosphorylase B"/>
    <property type="match status" value="1"/>
</dbReference>
<dbReference type="InterPro" id="IPR013969">
    <property type="entry name" value="Oligosacch_biosynth_Alg14"/>
</dbReference>
<comment type="subunit">
    <text evidence="4 11">Heterodimer with ALG13 to form a functional enzyme.</text>
</comment>
<dbReference type="GO" id="GO:0043541">
    <property type="term" value="C:UDP-N-acetylglucosamine transferase complex"/>
    <property type="evidence" value="ECO:0007669"/>
    <property type="project" value="TreeGrafter"/>
</dbReference>
<dbReference type="Proteomes" id="UP000276215">
    <property type="component" value="Unassembled WGS sequence"/>
</dbReference>
<dbReference type="OrthoDB" id="17098at2759"/>
<evidence type="ECO:0000256" key="7">
    <source>
        <dbReference type="ARBA" id="ARBA00022824"/>
    </source>
</evidence>
<dbReference type="GO" id="GO:0006488">
    <property type="term" value="P:dolichol-linked oligosaccharide biosynthetic process"/>
    <property type="evidence" value="ECO:0007669"/>
    <property type="project" value="InterPro"/>
</dbReference>
<organism evidence="12 13">
    <name type="scientific">Choiromyces venosus 120613-1</name>
    <dbReference type="NCBI Taxonomy" id="1336337"/>
    <lineage>
        <taxon>Eukaryota</taxon>
        <taxon>Fungi</taxon>
        <taxon>Dikarya</taxon>
        <taxon>Ascomycota</taxon>
        <taxon>Pezizomycotina</taxon>
        <taxon>Pezizomycetes</taxon>
        <taxon>Pezizales</taxon>
        <taxon>Tuberaceae</taxon>
        <taxon>Choiromyces</taxon>
    </lineage>
</organism>
<comment type="function">
    <text evidence="11">Involved in protein N-glycosylation. Essential for the second step of the dolichol-linked oligosaccharide pathway. Anchors the catalytic subunit ALG13 to the ER.</text>
</comment>
<evidence type="ECO:0000256" key="5">
    <source>
        <dbReference type="ARBA" id="ARBA00017467"/>
    </source>
</evidence>
<sequence>MISLLLTGGILLTFLLFLRLLSITPSINPTPPPRRPPSQQNPPHILYNLGSGGHTAELLSLLTSTSTPTHTHLHTRTKRTYTISRGDALSAKKAFLFECSAGSPSSSYEILEIPRARGIGQTWLSTPLSAISCLAGCVRVFVKVGLPDVVVCNGPGSAVLVAGVCFLAKFLGLCKTRIIYVESFARVRSLSLSGKLLYAFADRFVVQWPGLVEKYPRAEFHGILI</sequence>
<accession>A0A3N4K298</accession>
<gene>
    <name evidence="11" type="primary">ALG14</name>
    <name evidence="12" type="ORF">L873DRAFT_1760601</name>
</gene>
<dbReference type="PANTHER" id="PTHR12154:SF4">
    <property type="entry name" value="UDP-N-ACETYLGLUCOSAMINE TRANSFERASE SUBUNIT ALG14 HOMOLOG"/>
    <property type="match status" value="1"/>
</dbReference>
<comment type="subcellular location">
    <subcellularLocation>
        <location evidence="1 11">Endoplasmic reticulum membrane</location>
        <topology evidence="1 11">Single-pass membrane protein</topology>
    </subcellularLocation>
    <subcellularLocation>
        <location evidence="2">Nucleus membrane</location>
        <topology evidence="2">Single-pass membrane protein</topology>
    </subcellularLocation>
</comment>
<evidence type="ECO:0000313" key="13">
    <source>
        <dbReference type="Proteomes" id="UP000276215"/>
    </source>
</evidence>
<protein>
    <recommendedName>
        <fullName evidence="5 11">UDP-N-acetylglucosamine transferase subunit ALG14</fullName>
    </recommendedName>
    <alternativeName>
        <fullName evidence="10 11">Asparagine-linked glycosylation protein 14</fullName>
    </alternativeName>
</protein>
<evidence type="ECO:0000256" key="1">
    <source>
        <dbReference type="ARBA" id="ARBA00004389"/>
    </source>
</evidence>
<evidence type="ECO:0000256" key="3">
    <source>
        <dbReference type="ARBA" id="ARBA00009731"/>
    </source>
</evidence>
<dbReference type="GO" id="GO:0031965">
    <property type="term" value="C:nuclear membrane"/>
    <property type="evidence" value="ECO:0007669"/>
    <property type="project" value="UniProtKB-SubCell"/>
</dbReference>
<dbReference type="STRING" id="1336337.A0A3N4K298"/>
<dbReference type="EMBL" id="ML120362">
    <property type="protein sequence ID" value="RPB03489.1"/>
    <property type="molecule type" value="Genomic_DNA"/>
</dbReference>